<dbReference type="Gene3D" id="3.40.50.2000">
    <property type="entry name" value="Glycogen Phosphorylase B"/>
    <property type="match status" value="1"/>
</dbReference>
<reference evidence="1 2" key="1">
    <citation type="submission" date="2019-02" db="EMBL/GenBank/DDBJ databases">
        <authorList>
            <person name="Sun L."/>
            <person name="Pan D."/>
            <person name="Wu X."/>
        </authorList>
    </citation>
    <scope>NUCLEOTIDE SEQUENCE [LARGE SCALE GENOMIC DNA]</scope>
    <source>
        <strain evidence="1 2">JW-1</strain>
    </source>
</reference>
<protein>
    <submittedName>
        <fullName evidence="1">Glycosyltransferase</fullName>
    </submittedName>
</protein>
<keyword evidence="2" id="KW-1185">Reference proteome</keyword>
<organism evidence="1 2">
    <name type="scientific">Leucobacter triazinivorans</name>
    <dbReference type="NCBI Taxonomy" id="1784719"/>
    <lineage>
        <taxon>Bacteria</taxon>
        <taxon>Bacillati</taxon>
        <taxon>Actinomycetota</taxon>
        <taxon>Actinomycetes</taxon>
        <taxon>Micrococcales</taxon>
        <taxon>Microbacteriaceae</taxon>
        <taxon>Leucobacter</taxon>
    </lineage>
</organism>
<proteinExistence type="predicted"/>
<dbReference type="Proteomes" id="UP000289260">
    <property type="component" value="Chromosome"/>
</dbReference>
<dbReference type="KEGG" id="ltr:EVS81_09975"/>
<dbReference type="OrthoDB" id="9771846at2"/>
<name>A0A4P6KFZ8_9MICO</name>
<sequence>MAQRRVPRGSPVRVLQSYIGPGPRTNPYIVQLHDRLAATPGVAVRGFSWRTALLGRYDVFHAHWPEALIERRGRLSTLARTSLYALFLARASVQGIPIVRTVHNIELPSGIGRIERLLLAWTDRLTRMRILLNEFTPVPPEAATMLIEHGHYRDWFARFPQAAPARGRLLFFGKVRRYKNVEGLLRVFRRLADPTASLRIVGSPSSAELAQSLRSAAGDDPRVGLALDFVDDAELVREAGEAQVVVLPYPEMHNSGSVLAALSLDRAVLVPDNAFNRALADEVGSAWVIRFAGELQPSDLERALAETAAQQGRPDLGRREWGETGRRHLTAYRIAIRRRRG</sequence>
<dbReference type="EMBL" id="CP035806">
    <property type="protein sequence ID" value="QBE49130.1"/>
    <property type="molecule type" value="Genomic_DNA"/>
</dbReference>
<keyword evidence="1" id="KW-0808">Transferase</keyword>
<gene>
    <name evidence="1" type="ORF">EVS81_09975</name>
</gene>
<dbReference type="AlphaFoldDB" id="A0A4P6KFZ8"/>
<evidence type="ECO:0000313" key="2">
    <source>
        <dbReference type="Proteomes" id="UP000289260"/>
    </source>
</evidence>
<dbReference type="SUPFAM" id="SSF53756">
    <property type="entry name" value="UDP-Glycosyltransferase/glycogen phosphorylase"/>
    <property type="match status" value="1"/>
</dbReference>
<evidence type="ECO:0000313" key="1">
    <source>
        <dbReference type="EMBL" id="QBE49130.1"/>
    </source>
</evidence>
<dbReference type="GO" id="GO:0016740">
    <property type="term" value="F:transferase activity"/>
    <property type="evidence" value="ECO:0007669"/>
    <property type="project" value="UniProtKB-KW"/>
</dbReference>
<accession>A0A4P6KFZ8</accession>